<evidence type="ECO:0000256" key="1">
    <source>
        <dbReference type="SAM" id="MobiDB-lite"/>
    </source>
</evidence>
<dbReference type="STRING" id="1344416.A0A139APZ3"/>
<accession>A0A139APZ3</accession>
<evidence type="ECO:0000313" key="3">
    <source>
        <dbReference type="Proteomes" id="UP000070544"/>
    </source>
</evidence>
<name>A0A139APZ3_GONPJ</name>
<proteinExistence type="predicted"/>
<feature type="compositionally biased region" description="Basic and acidic residues" evidence="1">
    <location>
        <begin position="90"/>
        <end position="101"/>
    </location>
</feature>
<gene>
    <name evidence="2" type="ORF">M427DRAFT_177152</name>
</gene>
<dbReference type="EMBL" id="KQ965740">
    <property type="protein sequence ID" value="KXS18831.1"/>
    <property type="molecule type" value="Genomic_DNA"/>
</dbReference>
<evidence type="ECO:0000313" key="2">
    <source>
        <dbReference type="EMBL" id="KXS18831.1"/>
    </source>
</evidence>
<reference evidence="2 3" key="1">
    <citation type="journal article" date="2015" name="Genome Biol. Evol.">
        <title>Phylogenomic analyses indicate that early fungi evolved digesting cell walls of algal ancestors of land plants.</title>
        <authorList>
            <person name="Chang Y."/>
            <person name="Wang S."/>
            <person name="Sekimoto S."/>
            <person name="Aerts A.L."/>
            <person name="Choi C."/>
            <person name="Clum A."/>
            <person name="LaButti K.M."/>
            <person name="Lindquist E.A."/>
            <person name="Yee Ngan C."/>
            <person name="Ohm R.A."/>
            <person name="Salamov A.A."/>
            <person name="Grigoriev I.V."/>
            <person name="Spatafora J.W."/>
            <person name="Berbee M.L."/>
        </authorList>
    </citation>
    <scope>NUCLEOTIDE SEQUENCE [LARGE SCALE GENOMIC DNA]</scope>
    <source>
        <strain evidence="2 3">JEL478</strain>
    </source>
</reference>
<dbReference type="AlphaFoldDB" id="A0A139APZ3"/>
<dbReference type="OMA" id="EAAHAIC"/>
<feature type="region of interest" description="Disordered" evidence="1">
    <location>
        <begin position="90"/>
        <end position="117"/>
    </location>
</feature>
<sequence length="370" mass="41125">MDLKSPERDPEDQDLFEAAHAICTGIYEHNQRYKTLIVDFAPFYTNALLESFPDPVDFDLLRRCFTSVVRGLSSASTFHYSASTFVAGNEKVDQSREERNDSLGLGGPQKVEDVGKASDGQTVDVDSFAVEGLDERDLTAWTCILLLARGIISRQIAVESAENKLKSSEEAEQDRVKDAAFLVDVINAAREGNTRSGTDNKESSWTKLLMMEPGNVSRQRVERGQLAILLFDQIRAVSLRTLDPLLFLIEGLMLDGRIPPELEDGIISTDNGSVGAGSNSTQNDDGLGYGLGLEVRPIEGNPLWKSLFDAISTERNFDFTKKRRCIEFYLGLVREAKEVFTKLDIQSNITRQSQDSILPPQNAEDVHVLK</sequence>
<dbReference type="OrthoDB" id="2357318at2759"/>
<protein>
    <submittedName>
        <fullName evidence="2">Uncharacterized protein</fullName>
    </submittedName>
</protein>
<organism evidence="2 3">
    <name type="scientific">Gonapodya prolifera (strain JEL478)</name>
    <name type="common">Monoblepharis prolifera</name>
    <dbReference type="NCBI Taxonomy" id="1344416"/>
    <lineage>
        <taxon>Eukaryota</taxon>
        <taxon>Fungi</taxon>
        <taxon>Fungi incertae sedis</taxon>
        <taxon>Chytridiomycota</taxon>
        <taxon>Chytridiomycota incertae sedis</taxon>
        <taxon>Monoblepharidomycetes</taxon>
        <taxon>Monoblepharidales</taxon>
        <taxon>Gonapodyaceae</taxon>
        <taxon>Gonapodya</taxon>
    </lineage>
</organism>
<dbReference type="Proteomes" id="UP000070544">
    <property type="component" value="Unassembled WGS sequence"/>
</dbReference>
<keyword evidence="3" id="KW-1185">Reference proteome</keyword>